<gene>
    <name evidence="1" type="ORF">P7D85_01600</name>
</gene>
<protein>
    <submittedName>
        <fullName evidence="1">Uncharacterized protein</fullName>
    </submittedName>
</protein>
<dbReference type="RefSeq" id="WP_137662562.1">
    <property type="nucleotide sequence ID" value="NZ_BJED01000001.1"/>
</dbReference>
<evidence type="ECO:0000313" key="1">
    <source>
        <dbReference type="EMBL" id="MDT2598447.1"/>
    </source>
</evidence>
<proteinExistence type="predicted"/>
<organism evidence="1 2">
    <name type="scientific">Enterococcus hulanensis</name>
    <dbReference type="NCBI Taxonomy" id="2559929"/>
    <lineage>
        <taxon>Bacteria</taxon>
        <taxon>Bacillati</taxon>
        <taxon>Bacillota</taxon>
        <taxon>Bacilli</taxon>
        <taxon>Lactobacillales</taxon>
        <taxon>Enterococcaceae</taxon>
        <taxon>Enterococcus</taxon>
    </lineage>
</organism>
<reference evidence="1 2" key="1">
    <citation type="submission" date="2023-03" db="EMBL/GenBank/DDBJ databases">
        <authorList>
            <person name="Shen W."/>
            <person name="Cai J."/>
        </authorList>
    </citation>
    <scope>NUCLEOTIDE SEQUENCE [LARGE SCALE GENOMIC DNA]</scope>
    <source>
        <strain evidence="1 2">D6-4</strain>
    </source>
</reference>
<comment type="caution">
    <text evidence="1">The sequence shown here is derived from an EMBL/GenBank/DDBJ whole genome shotgun (WGS) entry which is preliminary data.</text>
</comment>
<sequence length="78" mass="9112">MTNFYPIHVYVSNYRMYSSLEKANFSNSKSKSVTSLFAVLNLREIKSLKMNLFIYDIDINSFHTMKAAVTDCEKQMNK</sequence>
<accession>A0ABU3EUA3</accession>
<keyword evidence="2" id="KW-1185">Reference proteome</keyword>
<dbReference type="EMBL" id="JARPYI010000001">
    <property type="protein sequence ID" value="MDT2598447.1"/>
    <property type="molecule type" value="Genomic_DNA"/>
</dbReference>
<name>A0ABU3EUA3_9ENTE</name>
<evidence type="ECO:0000313" key="2">
    <source>
        <dbReference type="Proteomes" id="UP001252875"/>
    </source>
</evidence>
<dbReference type="Proteomes" id="UP001252875">
    <property type="component" value="Unassembled WGS sequence"/>
</dbReference>